<dbReference type="InterPro" id="IPR011701">
    <property type="entry name" value="MFS"/>
</dbReference>
<dbReference type="EMBL" id="ABJB010677781">
    <property type="status" value="NOT_ANNOTATED_CDS"/>
    <property type="molecule type" value="Genomic_DNA"/>
</dbReference>
<dbReference type="EMBL" id="ABJB010674212">
    <property type="status" value="NOT_ANNOTATED_CDS"/>
    <property type="molecule type" value="Genomic_DNA"/>
</dbReference>
<dbReference type="Gene3D" id="1.20.1250.20">
    <property type="entry name" value="MFS general substrate transporter like domains"/>
    <property type="match status" value="2"/>
</dbReference>
<evidence type="ECO:0000256" key="5">
    <source>
        <dbReference type="SAM" id="Phobius"/>
    </source>
</evidence>
<evidence type="ECO:0007829" key="10">
    <source>
        <dbReference type="PeptideAtlas" id="B7Q4F3"/>
    </source>
</evidence>
<feature type="transmembrane region" description="Helical" evidence="5">
    <location>
        <begin position="582"/>
        <end position="599"/>
    </location>
</feature>
<feature type="transmembrane region" description="Helical" evidence="5">
    <location>
        <begin position="178"/>
        <end position="196"/>
    </location>
</feature>
<reference evidence="8" key="2">
    <citation type="submission" date="2020-05" db="UniProtKB">
        <authorList>
            <consortium name="EnsemblMetazoa"/>
        </authorList>
    </citation>
    <scope>IDENTIFICATION</scope>
    <source>
        <strain evidence="8">wikel</strain>
    </source>
</reference>
<dbReference type="EnsemblMetazoa" id="ISCW021444-RA">
    <property type="protein sequence ID" value="ISCW021444-PA"/>
    <property type="gene ID" value="ISCW021444"/>
</dbReference>
<feature type="transmembrane region" description="Helical" evidence="5">
    <location>
        <begin position="641"/>
        <end position="666"/>
    </location>
</feature>
<accession>B7Q4F3</accession>
<dbReference type="SUPFAM" id="SSF103473">
    <property type="entry name" value="MFS general substrate transporter"/>
    <property type="match status" value="2"/>
</dbReference>
<dbReference type="AlphaFoldDB" id="B7Q4F3"/>
<evidence type="ECO:0000256" key="3">
    <source>
        <dbReference type="ARBA" id="ARBA00022989"/>
    </source>
</evidence>
<organism>
    <name type="scientific">Ixodes scapularis</name>
    <name type="common">Black-legged tick</name>
    <name type="synonym">Deer tick</name>
    <dbReference type="NCBI Taxonomy" id="6945"/>
    <lineage>
        <taxon>Eukaryota</taxon>
        <taxon>Metazoa</taxon>
        <taxon>Ecdysozoa</taxon>
        <taxon>Arthropoda</taxon>
        <taxon>Chelicerata</taxon>
        <taxon>Arachnida</taxon>
        <taxon>Acari</taxon>
        <taxon>Parasitiformes</taxon>
        <taxon>Ixodida</taxon>
        <taxon>Ixodoidea</taxon>
        <taxon>Ixodidae</taxon>
        <taxon>Ixodinae</taxon>
        <taxon>Ixodes</taxon>
    </lineage>
</organism>
<dbReference type="EMBL" id="DS855301">
    <property type="protein sequence ID" value="EEC13725.1"/>
    <property type="molecule type" value="Genomic_DNA"/>
</dbReference>
<dbReference type="InterPro" id="IPR051068">
    <property type="entry name" value="MFS_Domain-Containing_Protein"/>
</dbReference>
<keyword evidence="10" id="KW-1267">Proteomics identification</keyword>
<feature type="transmembrane region" description="Helical" evidence="5">
    <location>
        <begin position="545"/>
        <end position="562"/>
    </location>
</feature>
<evidence type="ECO:0000256" key="2">
    <source>
        <dbReference type="ARBA" id="ARBA00022692"/>
    </source>
</evidence>
<dbReference type="Proteomes" id="UP000001555">
    <property type="component" value="Unassembled WGS sequence"/>
</dbReference>
<dbReference type="OrthoDB" id="6494028at2759"/>
<feature type="transmembrane region" description="Helical" evidence="5">
    <location>
        <begin position="611"/>
        <end position="629"/>
    </location>
</feature>
<feature type="transmembrane region" description="Helical" evidence="5">
    <location>
        <begin position="76"/>
        <end position="95"/>
    </location>
</feature>
<dbReference type="InterPro" id="IPR001958">
    <property type="entry name" value="Tet-R_TetA/multi-R_MdtG-like"/>
</dbReference>
<keyword evidence="3 5" id="KW-1133">Transmembrane helix</keyword>
<evidence type="ECO:0000313" key="7">
    <source>
        <dbReference type="EMBL" id="EEC13725.1"/>
    </source>
</evidence>
<keyword evidence="2 5" id="KW-0812">Transmembrane</keyword>
<comment type="subcellular location">
    <subcellularLocation>
        <location evidence="1">Membrane</location>
        <topology evidence="1">Multi-pass membrane protein</topology>
    </subcellularLocation>
</comment>
<keyword evidence="9" id="KW-1185">Reference proteome</keyword>
<dbReference type="EMBL" id="ABJB010724438">
    <property type="status" value="NOT_ANNOTATED_CDS"/>
    <property type="molecule type" value="Genomic_DNA"/>
</dbReference>
<evidence type="ECO:0000259" key="6">
    <source>
        <dbReference type="Pfam" id="PF20700"/>
    </source>
</evidence>
<feature type="transmembrane region" description="Helical" evidence="5">
    <location>
        <begin position="706"/>
        <end position="727"/>
    </location>
</feature>
<evidence type="ECO:0000256" key="1">
    <source>
        <dbReference type="ARBA" id="ARBA00004141"/>
    </source>
</evidence>
<sequence length="749" mass="82073">MMNLKVKRKLTLCTACGFFLLTGVEYAIIFPSLWLYITNRFNSPDYMLGVIVSGFSLTGLFLSPFIGIWADGTDNIRLVLLATNLAEIVGNFLYFVGLSHWLLFVARLLSGLGAGASAVIMADVARSTEEKDRTSLFALLSGCRQLGLILGPSLSLGLQKLHLQMGPFLLDGYSSPGLLMAFLWALMEGALLWGYLNLAQLVRQQRLEDTLQCSYLEASLQSEGVSPSPAPPRRVLQPSLSALLAPDRDDGVGEPTVPHTWRRQSSPAIQARCVHSNYCQLCTEGPKPGTEGYTEWMEDHRPNCQKNFNGSAGAMEMEAATVIFGRSVEKHGMQYTTMLCDGDSKAFSKVAGLELYDKKINKEDCVNHVAKRMYAGLEALKKAKKGLGGKGKLTNLKMKQLTNYYACSLKDNAPDVTAMQRGVFASLLHSYSTDEEPRHAHLIGSLNEDVVKKQHHRCPIQLSLDDSDLMSDAMIESAERFILSSESTDPAVAVRTPFSIMGNASDDTEQSTSCSTAEVNLKPETAIPDTLVLHKYCSEYIREEVVVLLAIAFLVTYSQTLLETALAPLAKEFYGYGELRSSIIYLICGMEILVVFIGVQVLSRHVSDRKLLLFGLVFMCLGAGLWLYFSLSAKPGQHKSLPLFILAAFVDLLGMPVLCVCTTSLISKVTTSEHQAVTQSLRMGLVQLGSTLGPLWTGGSLRRKSVLFGVPYGLCVLFTVGALWRLWPSVPPSACAGRCLYTRLPTKAS</sequence>
<dbReference type="PaxDb" id="6945-B7Q4F3"/>
<evidence type="ECO:0000256" key="4">
    <source>
        <dbReference type="ARBA" id="ARBA00023136"/>
    </source>
</evidence>
<dbReference type="GO" id="GO:0022857">
    <property type="term" value="F:transmembrane transporter activity"/>
    <property type="evidence" value="ECO:0000318"/>
    <property type="project" value="GO_Central"/>
</dbReference>
<dbReference type="Pfam" id="PF07690">
    <property type="entry name" value="MFS_1"/>
    <property type="match status" value="1"/>
</dbReference>
<name>B7Q4F3_IXOSC</name>
<dbReference type="HOGENOM" id="CLU_371445_0_0_1"/>
<dbReference type="VEuPathDB" id="VectorBase:ISCI021444"/>
<evidence type="ECO:0000313" key="9">
    <source>
        <dbReference type="Proteomes" id="UP000001555"/>
    </source>
</evidence>
<dbReference type="STRING" id="6945.B7Q4F3"/>
<feature type="transmembrane region" description="Helical" evidence="5">
    <location>
        <begin position="46"/>
        <end position="69"/>
    </location>
</feature>
<feature type="transmembrane region" description="Helical" evidence="5">
    <location>
        <begin position="101"/>
        <end position="124"/>
    </location>
</feature>
<dbReference type="Pfam" id="PF20700">
    <property type="entry name" value="Mutator"/>
    <property type="match status" value="1"/>
</dbReference>
<dbReference type="InParanoid" id="B7Q4F3"/>
<dbReference type="PANTHER" id="PTHR23510">
    <property type="entry name" value="INNER MEMBRANE TRANSPORT PROTEIN YAJR"/>
    <property type="match status" value="1"/>
</dbReference>
<dbReference type="EMBL" id="ABJB010744526">
    <property type="status" value="NOT_ANNOTATED_CDS"/>
    <property type="molecule type" value="Genomic_DNA"/>
</dbReference>
<dbReference type="VEuPathDB" id="VectorBase:ISCI011022"/>
<gene>
    <name evidence="7" type="ORF">IscW_ISCW021444</name>
</gene>
<proteinExistence type="evidence at protein level"/>
<feature type="domain" description="Mutator-like transposase" evidence="6">
    <location>
        <begin position="273"/>
        <end position="433"/>
    </location>
</feature>
<keyword evidence="4 5" id="KW-0472">Membrane</keyword>
<protein>
    <recommendedName>
        <fullName evidence="6">Mutator-like transposase domain-containing protein</fullName>
    </recommendedName>
</protein>
<dbReference type="PANTHER" id="PTHR23510:SF16">
    <property type="entry name" value="MAJOR FACILITATOR SUPERFAMILY (MFS) PROFILE DOMAIN-CONTAINING PROTEIN"/>
    <property type="match status" value="1"/>
</dbReference>
<dbReference type="GO" id="GO:0016020">
    <property type="term" value="C:membrane"/>
    <property type="evidence" value="ECO:0000318"/>
    <property type="project" value="GO_Central"/>
</dbReference>
<feature type="transmembrane region" description="Helical" evidence="5">
    <location>
        <begin position="136"/>
        <end position="158"/>
    </location>
</feature>
<dbReference type="VEuPathDB" id="VectorBase:ISCW021444"/>
<reference evidence="7 9" key="1">
    <citation type="submission" date="2008-03" db="EMBL/GenBank/DDBJ databases">
        <title>Annotation of Ixodes scapularis.</title>
        <authorList>
            <consortium name="Ixodes scapularis Genome Project Consortium"/>
            <person name="Caler E."/>
            <person name="Hannick L.I."/>
            <person name="Bidwell S."/>
            <person name="Joardar V."/>
            <person name="Thiagarajan M."/>
            <person name="Amedeo P."/>
            <person name="Galinsky K.J."/>
            <person name="Schobel S."/>
            <person name="Inman J."/>
            <person name="Hostetler J."/>
            <person name="Miller J."/>
            <person name="Hammond M."/>
            <person name="Megy K."/>
            <person name="Lawson D."/>
            <person name="Kodira C."/>
            <person name="Sutton G."/>
            <person name="Meyer J."/>
            <person name="Hill C.A."/>
            <person name="Birren B."/>
            <person name="Nene V."/>
            <person name="Collins F."/>
            <person name="Alarcon-Chaidez F."/>
            <person name="Wikel S."/>
            <person name="Strausberg R."/>
        </authorList>
    </citation>
    <scope>NUCLEOTIDE SEQUENCE [LARGE SCALE GENOMIC DNA]</scope>
    <source>
        <strain evidence="9">Wikel</strain>
        <strain evidence="7">Wikel colony</strain>
    </source>
</reference>
<evidence type="ECO:0000313" key="8">
    <source>
        <dbReference type="EnsemblMetazoa" id="ISCW021444-PA"/>
    </source>
</evidence>
<dbReference type="InterPro" id="IPR036259">
    <property type="entry name" value="MFS_trans_sf"/>
</dbReference>
<dbReference type="VEuPathDB" id="VectorBase:ISCP_013800"/>
<dbReference type="PRINTS" id="PR01035">
    <property type="entry name" value="TCRTETA"/>
</dbReference>
<dbReference type="InterPro" id="IPR049012">
    <property type="entry name" value="Mutator_transp_dom"/>
</dbReference>